<proteinExistence type="predicted"/>
<protein>
    <submittedName>
        <fullName evidence="1">DUF6624 domain-containing protein</fullName>
    </submittedName>
</protein>
<sequence>MKQIILSVFWACPLLGFGQINASLKRELDSMYVLDQQYRAYFAEYPKNRKLADSLMAALQIKENLSGKLWELQNRIDSLNLIRVKDIIKTHGYPGSTLVGKPTNVAAWYVIQHSPEISDYFPLIEKAGQAGELPMSLVAMMQDRLLMEQRKPQIYGTQATCYPLKADQGKQECFIWPIESPATVNKRRKEAGFTQTVEENAKRLGVEYKALTMEEIERRYRLGR</sequence>
<accession>A0ABW3Q946</accession>
<dbReference type="InterPro" id="IPR046732">
    <property type="entry name" value="DUF6624"/>
</dbReference>
<evidence type="ECO:0000313" key="2">
    <source>
        <dbReference type="Proteomes" id="UP001597116"/>
    </source>
</evidence>
<comment type="caution">
    <text evidence="1">The sequence shown here is derived from an EMBL/GenBank/DDBJ whole genome shotgun (WGS) entry which is preliminary data.</text>
</comment>
<name>A0ABW3Q946_9BACT</name>
<gene>
    <name evidence="1" type="ORF">ACFQ4C_09280</name>
</gene>
<dbReference type="RefSeq" id="WP_265991632.1">
    <property type="nucleotide sequence ID" value="NZ_CP110973.1"/>
</dbReference>
<reference evidence="2" key="1">
    <citation type="journal article" date="2019" name="Int. J. Syst. Evol. Microbiol.">
        <title>The Global Catalogue of Microorganisms (GCM) 10K type strain sequencing project: providing services to taxonomists for standard genome sequencing and annotation.</title>
        <authorList>
            <consortium name="The Broad Institute Genomics Platform"/>
            <consortium name="The Broad Institute Genome Sequencing Center for Infectious Disease"/>
            <person name="Wu L."/>
            <person name="Ma J."/>
        </authorList>
    </citation>
    <scope>NUCLEOTIDE SEQUENCE [LARGE SCALE GENOMIC DNA]</scope>
    <source>
        <strain evidence="2">CCUG 55608</strain>
    </source>
</reference>
<dbReference type="EMBL" id="JBHTLP010000008">
    <property type="protein sequence ID" value="MFD1141300.1"/>
    <property type="molecule type" value="Genomic_DNA"/>
</dbReference>
<organism evidence="1 2">
    <name type="scientific">Larkinella insperata</name>
    <dbReference type="NCBI Taxonomy" id="332158"/>
    <lineage>
        <taxon>Bacteria</taxon>
        <taxon>Pseudomonadati</taxon>
        <taxon>Bacteroidota</taxon>
        <taxon>Cytophagia</taxon>
        <taxon>Cytophagales</taxon>
        <taxon>Spirosomataceae</taxon>
        <taxon>Larkinella</taxon>
    </lineage>
</organism>
<evidence type="ECO:0000313" key="1">
    <source>
        <dbReference type="EMBL" id="MFD1141300.1"/>
    </source>
</evidence>
<keyword evidence="2" id="KW-1185">Reference proteome</keyword>
<dbReference type="Proteomes" id="UP001597116">
    <property type="component" value="Unassembled WGS sequence"/>
</dbReference>
<dbReference type="Pfam" id="PF20329">
    <property type="entry name" value="DUF6624"/>
    <property type="match status" value="1"/>
</dbReference>